<name>A0A7Z8Z8T0_RAOTE</name>
<evidence type="ECO:0000313" key="2">
    <source>
        <dbReference type="EMBL" id="VED47524.1"/>
    </source>
</evidence>
<dbReference type="InterPro" id="IPR047640">
    <property type="entry name" value="RpiR-like"/>
</dbReference>
<dbReference type="PANTHER" id="PTHR30514:SF18">
    <property type="entry name" value="RPIR-FAMILY TRANSCRIPTIONAL REGULATOR"/>
    <property type="match status" value="1"/>
</dbReference>
<dbReference type="Proteomes" id="UP000267630">
    <property type="component" value="Chromosome 3"/>
</dbReference>
<dbReference type="InterPro" id="IPR036388">
    <property type="entry name" value="WH-like_DNA-bd_sf"/>
</dbReference>
<evidence type="ECO:0000259" key="1">
    <source>
        <dbReference type="PROSITE" id="PS51071"/>
    </source>
</evidence>
<dbReference type="Gene3D" id="1.10.10.10">
    <property type="entry name" value="Winged helix-like DNA-binding domain superfamily/Winged helix DNA-binding domain"/>
    <property type="match status" value="1"/>
</dbReference>
<organism evidence="2 3">
    <name type="scientific">Raoultella terrigena</name>
    <name type="common">Klebsiella terrigena</name>
    <dbReference type="NCBI Taxonomy" id="577"/>
    <lineage>
        <taxon>Bacteria</taxon>
        <taxon>Pseudomonadati</taxon>
        <taxon>Pseudomonadota</taxon>
        <taxon>Gammaproteobacteria</taxon>
        <taxon>Enterobacterales</taxon>
        <taxon>Enterobacteriaceae</taxon>
        <taxon>Klebsiella/Raoultella group</taxon>
        <taxon>Raoultella</taxon>
    </lineage>
</organism>
<dbReference type="EMBL" id="LR134253">
    <property type="protein sequence ID" value="VED47524.1"/>
    <property type="molecule type" value="Genomic_DNA"/>
</dbReference>
<dbReference type="GO" id="GO:0097367">
    <property type="term" value="F:carbohydrate derivative binding"/>
    <property type="evidence" value="ECO:0007669"/>
    <property type="project" value="InterPro"/>
</dbReference>
<reference evidence="2 3" key="1">
    <citation type="submission" date="2018-12" db="EMBL/GenBank/DDBJ databases">
        <authorList>
            <consortium name="Pathogen Informatics"/>
        </authorList>
    </citation>
    <scope>NUCLEOTIDE SEQUENCE [LARGE SCALE GENOMIC DNA]</scope>
    <source>
        <strain evidence="2 3">NCTC9997</strain>
    </source>
</reference>
<protein>
    <submittedName>
        <fullName evidence="2">Transcriptional regulators</fullName>
    </submittedName>
</protein>
<dbReference type="PROSITE" id="PS51071">
    <property type="entry name" value="HTH_RPIR"/>
    <property type="match status" value="1"/>
</dbReference>
<keyword evidence="3" id="KW-1185">Reference proteome</keyword>
<dbReference type="Gene3D" id="3.40.50.10490">
    <property type="entry name" value="Glucose-6-phosphate isomerase like protein, domain 1"/>
    <property type="match status" value="1"/>
</dbReference>
<sequence length="302" mass="34324">MVYESQISPGVKMNESSDELFRTIEATFSQLTPSEKRIGSWLLSHRQHIPFETADSIAQATGTSGITVGRYLRKLGYRNLDDVKNSLKDRAPVPYRHWGVIDRLDSWAQQQAQPDRASLSLQMELDAIRYVYQLAQEETFARISERIARADAVIVIGIQSTRGLANAFFSHLEYLRPRVTYADGSSGSWLEALNSEYEHPYVVITDTRAYSSTARQFCRVAAERRIATALVTDIWCPWARDYPLDLLQVKTDTGHFWDSLAPIGCLFNLLLSAVVERLGPSLSQRLAENRALQQEFGQFERE</sequence>
<feature type="domain" description="HTH rpiR-type" evidence="1">
    <location>
        <begin position="18"/>
        <end position="94"/>
    </location>
</feature>
<dbReference type="AlphaFoldDB" id="A0A7Z8Z8T0"/>
<gene>
    <name evidence="2" type="ORF">NCTC9997_01551</name>
</gene>
<accession>A0A7Z8Z8T0</accession>
<dbReference type="InterPro" id="IPR009057">
    <property type="entry name" value="Homeodomain-like_sf"/>
</dbReference>
<dbReference type="PANTHER" id="PTHR30514">
    <property type="entry name" value="GLUCOKINASE"/>
    <property type="match status" value="1"/>
</dbReference>
<dbReference type="GO" id="GO:0003677">
    <property type="term" value="F:DNA binding"/>
    <property type="evidence" value="ECO:0007669"/>
    <property type="project" value="InterPro"/>
</dbReference>
<proteinExistence type="predicted"/>
<dbReference type="GO" id="GO:0003700">
    <property type="term" value="F:DNA-binding transcription factor activity"/>
    <property type="evidence" value="ECO:0007669"/>
    <property type="project" value="InterPro"/>
</dbReference>
<dbReference type="InterPro" id="IPR000281">
    <property type="entry name" value="HTH_RpiR"/>
</dbReference>
<evidence type="ECO:0000313" key="3">
    <source>
        <dbReference type="Proteomes" id="UP000267630"/>
    </source>
</evidence>
<dbReference type="SUPFAM" id="SSF46689">
    <property type="entry name" value="Homeodomain-like"/>
    <property type="match status" value="1"/>
</dbReference>